<keyword evidence="8" id="KW-0028">Amino-acid biosynthesis</keyword>
<feature type="site" description="Important for beta-aspartyl-AMP intermediate formation" evidence="10">
    <location>
        <position position="382"/>
    </location>
</feature>
<dbReference type="Pfam" id="PF00733">
    <property type="entry name" value="Asn_synthase"/>
    <property type="match status" value="1"/>
</dbReference>
<dbReference type="SUPFAM" id="SSF52402">
    <property type="entry name" value="Adenine nucleotide alpha hydrolases-like"/>
    <property type="match status" value="1"/>
</dbReference>
<evidence type="ECO:0000256" key="6">
    <source>
        <dbReference type="ARBA" id="ARBA00022962"/>
    </source>
</evidence>
<feature type="domain" description="Glutamine amidotransferase type-2" evidence="11">
    <location>
        <begin position="2"/>
        <end position="216"/>
    </location>
</feature>
<dbReference type="Gene3D" id="3.40.50.620">
    <property type="entry name" value="HUPs"/>
    <property type="match status" value="2"/>
</dbReference>
<comment type="catalytic activity">
    <reaction evidence="7">
        <text>L-aspartate + L-glutamine + ATP + H2O = L-asparagine + L-glutamate + AMP + diphosphate + H(+)</text>
        <dbReference type="Rhea" id="RHEA:12228"/>
        <dbReference type="ChEBI" id="CHEBI:15377"/>
        <dbReference type="ChEBI" id="CHEBI:15378"/>
        <dbReference type="ChEBI" id="CHEBI:29985"/>
        <dbReference type="ChEBI" id="CHEBI:29991"/>
        <dbReference type="ChEBI" id="CHEBI:30616"/>
        <dbReference type="ChEBI" id="CHEBI:33019"/>
        <dbReference type="ChEBI" id="CHEBI:58048"/>
        <dbReference type="ChEBI" id="CHEBI:58359"/>
        <dbReference type="ChEBI" id="CHEBI:456215"/>
        <dbReference type="EC" id="6.3.5.4"/>
    </reaction>
</comment>
<evidence type="ECO:0000259" key="11">
    <source>
        <dbReference type="PROSITE" id="PS51278"/>
    </source>
</evidence>
<dbReference type="PROSITE" id="PS51278">
    <property type="entry name" value="GATASE_TYPE_2"/>
    <property type="match status" value="1"/>
</dbReference>
<keyword evidence="5 9" id="KW-0067">ATP-binding</keyword>
<dbReference type="SUPFAM" id="SSF56235">
    <property type="entry name" value="N-terminal nucleophile aminohydrolases (Ntn hydrolases)"/>
    <property type="match status" value="1"/>
</dbReference>
<dbReference type="GO" id="GO:0005829">
    <property type="term" value="C:cytosol"/>
    <property type="evidence" value="ECO:0007669"/>
    <property type="project" value="TreeGrafter"/>
</dbReference>
<dbReference type="NCBIfam" id="TIGR01536">
    <property type="entry name" value="asn_synth_AEB"/>
    <property type="match status" value="1"/>
</dbReference>
<protein>
    <recommendedName>
        <fullName evidence="3">asparagine synthase (glutamine-hydrolyzing)</fullName>
        <ecNumber evidence="3">6.3.5.4</ecNumber>
    </recommendedName>
</protein>
<dbReference type="PANTHER" id="PTHR43284">
    <property type="entry name" value="ASPARAGINE SYNTHETASE (GLUTAMINE-HYDROLYZING)"/>
    <property type="match status" value="1"/>
</dbReference>
<dbReference type="RefSeq" id="WP_350016805.1">
    <property type="nucleotide sequence ID" value="NZ_CP157948.1"/>
</dbReference>
<evidence type="ECO:0000256" key="7">
    <source>
        <dbReference type="ARBA" id="ARBA00048741"/>
    </source>
</evidence>
<dbReference type="InterPro" id="IPR017932">
    <property type="entry name" value="GATase_2_dom"/>
</dbReference>
<evidence type="ECO:0000256" key="2">
    <source>
        <dbReference type="ARBA" id="ARBA00005752"/>
    </source>
</evidence>
<dbReference type="InterPro" id="IPR029055">
    <property type="entry name" value="Ntn_hydrolases_N"/>
</dbReference>
<accession>A0AAU7QPD2</accession>
<gene>
    <name evidence="12" type="primary">asnB</name>
    <name evidence="12" type="ORF">ABNK63_04430</name>
</gene>
<evidence type="ECO:0000256" key="5">
    <source>
        <dbReference type="ARBA" id="ARBA00022840"/>
    </source>
</evidence>
<evidence type="ECO:0000256" key="8">
    <source>
        <dbReference type="PIRSR" id="PIRSR001589-1"/>
    </source>
</evidence>
<comment type="pathway">
    <text evidence="1">Amino-acid biosynthesis; L-asparagine biosynthesis; L-asparagine from L-aspartate (L-Gln route): step 1/1.</text>
</comment>
<dbReference type="InterPro" id="IPR033738">
    <property type="entry name" value="AsnB_N"/>
</dbReference>
<feature type="active site" description="For GATase activity" evidence="8">
    <location>
        <position position="2"/>
    </location>
</feature>
<keyword evidence="4 9" id="KW-0547">Nucleotide-binding</keyword>
<name>A0AAU7QPD2_9GAMM</name>
<dbReference type="Gene3D" id="3.60.20.10">
    <property type="entry name" value="Glutamine Phosphoribosylpyrophosphate, subunit 1, domain 1"/>
    <property type="match status" value="1"/>
</dbReference>
<dbReference type="EC" id="6.3.5.4" evidence="3"/>
<proteinExistence type="inferred from homology"/>
<evidence type="ECO:0000256" key="1">
    <source>
        <dbReference type="ARBA" id="ARBA00005187"/>
    </source>
</evidence>
<feature type="binding site" evidence="9">
    <location>
        <position position="307"/>
    </location>
    <ligand>
        <name>ATP</name>
        <dbReference type="ChEBI" id="CHEBI:30616"/>
    </ligand>
</feature>
<evidence type="ECO:0000256" key="10">
    <source>
        <dbReference type="PIRSR" id="PIRSR001589-3"/>
    </source>
</evidence>
<dbReference type="Pfam" id="PF13522">
    <property type="entry name" value="GATase_6"/>
    <property type="match status" value="1"/>
</dbReference>
<evidence type="ECO:0000256" key="4">
    <source>
        <dbReference type="ARBA" id="ARBA00022741"/>
    </source>
</evidence>
<evidence type="ECO:0000256" key="3">
    <source>
        <dbReference type="ARBA" id="ARBA00012737"/>
    </source>
</evidence>
<keyword evidence="12" id="KW-0436">Ligase</keyword>
<dbReference type="GO" id="GO:0005524">
    <property type="term" value="F:ATP binding"/>
    <property type="evidence" value="ECO:0007669"/>
    <property type="project" value="UniProtKB-KW"/>
</dbReference>
<dbReference type="InterPro" id="IPR001962">
    <property type="entry name" value="Asn_synthase"/>
</dbReference>
<dbReference type="EMBL" id="CP157948">
    <property type="protein sequence ID" value="XBS90899.1"/>
    <property type="molecule type" value="Genomic_DNA"/>
</dbReference>
<sequence length="645" mass="71165">MCGITGLLDLTSAALPTLQRMTAYLTNRGPDDGGSWRDDACGMTLGHRRLSIIDLSTAGHQPMASASQRYVLVYNGEIYNHADLRRELESAGSHVAWRGKSDTETLLAAFDTWGIEDALKRSNGMFAFACWDRQHRVLTLARDRMGEKPLYFGWIAKRFAFASELKAFTAVPGWHPQMHPSAISGFLRTGYVHGAESALAGIFRLPAGCVLNLSLDDMASPRDWAWLRSRTRAYWSLVNTATAGVSAPLRDIVAATTELEVLLRDAVALRMEADVPLGAFLSGGIDSSLVTALMQTQSTRPVRTFSIGFDETSHDEAPFARAVAKHLGTAHTELYVDAGAALDLIPSLAERFDEPFADFSQLPTLLVSKLARQSVTVALSGDGGDELFGGYSRYSAITQLWRWLRVLPKPVRFGMAATGRLAANLAAAFPMSNSPAGPLSFRIERLAERLITPDLEAMRMSFIGGAGHARITNKGDARTHRCQIPKAIVDPRQTLMFGDQSDYLPDDILFKVDRAAMAFGLETRIPLLDHRVVELSWRFTSTSLAGKRHGKLPLRHLLEQFVPHALVDRPKQGFSPPMDTWLRGPLRDWAETRLSEVSLRELPMLDAKAVRALWKAHCSGRMNAASTLWNVLMLANWRDHFGVSG</sequence>
<dbReference type="GO" id="GO:0004066">
    <property type="term" value="F:asparagine synthase (glutamine-hydrolyzing) activity"/>
    <property type="evidence" value="ECO:0007669"/>
    <property type="project" value="UniProtKB-EC"/>
</dbReference>
<organism evidence="12">
    <name type="scientific">Rhodanobacter sp. IGA1.0</name>
    <dbReference type="NCBI Taxonomy" id="3158582"/>
    <lineage>
        <taxon>Bacteria</taxon>
        <taxon>Pseudomonadati</taxon>
        <taxon>Pseudomonadota</taxon>
        <taxon>Gammaproteobacteria</taxon>
        <taxon>Lysobacterales</taxon>
        <taxon>Rhodanobacteraceae</taxon>
        <taxon>Rhodanobacter</taxon>
    </lineage>
</organism>
<dbReference type="PANTHER" id="PTHR43284:SF1">
    <property type="entry name" value="ASPARAGINE SYNTHETASE"/>
    <property type="match status" value="1"/>
</dbReference>
<dbReference type="PIRSF" id="PIRSF001589">
    <property type="entry name" value="Asn_synthetase_glu-h"/>
    <property type="match status" value="1"/>
</dbReference>
<keyword evidence="8" id="KW-0061">Asparagine biosynthesis</keyword>
<feature type="binding site" evidence="9">
    <location>
        <position position="102"/>
    </location>
    <ligand>
        <name>L-glutamine</name>
        <dbReference type="ChEBI" id="CHEBI:58359"/>
    </ligand>
</feature>
<dbReference type="CDD" id="cd01991">
    <property type="entry name" value="Asn_synthase_B_C"/>
    <property type="match status" value="1"/>
</dbReference>
<feature type="binding site" evidence="9">
    <location>
        <begin position="380"/>
        <end position="381"/>
    </location>
    <ligand>
        <name>ATP</name>
        <dbReference type="ChEBI" id="CHEBI:30616"/>
    </ligand>
</feature>
<evidence type="ECO:0000313" key="12">
    <source>
        <dbReference type="EMBL" id="XBS90899.1"/>
    </source>
</evidence>
<dbReference type="InterPro" id="IPR006426">
    <property type="entry name" value="Asn_synth_AEB"/>
</dbReference>
<dbReference type="InterPro" id="IPR014729">
    <property type="entry name" value="Rossmann-like_a/b/a_fold"/>
</dbReference>
<dbReference type="GO" id="GO:0006529">
    <property type="term" value="P:asparagine biosynthetic process"/>
    <property type="evidence" value="ECO:0007669"/>
    <property type="project" value="UniProtKB-KW"/>
</dbReference>
<comment type="similarity">
    <text evidence="2">Belongs to the asparagine synthetase family.</text>
</comment>
<keyword evidence="6 8" id="KW-0315">Glutamine amidotransferase</keyword>
<dbReference type="AlphaFoldDB" id="A0AAU7QPD2"/>
<dbReference type="InterPro" id="IPR051786">
    <property type="entry name" value="ASN_synthetase/amidase"/>
</dbReference>
<evidence type="ECO:0000256" key="9">
    <source>
        <dbReference type="PIRSR" id="PIRSR001589-2"/>
    </source>
</evidence>
<dbReference type="CDD" id="cd00712">
    <property type="entry name" value="AsnB"/>
    <property type="match status" value="1"/>
</dbReference>
<reference evidence="12" key="1">
    <citation type="submission" date="2024-06" db="EMBL/GenBank/DDBJ databases">
        <authorList>
            <person name="Sun Y."/>
        </authorList>
    </citation>
    <scope>NUCLEOTIDE SEQUENCE</scope>
    <source>
        <strain evidence="12">IGA1.0</strain>
    </source>
</reference>